<dbReference type="Proteomes" id="UP000829835">
    <property type="component" value="Segment"/>
</dbReference>
<dbReference type="GO" id="GO:0003968">
    <property type="term" value="F:RNA-directed RNA polymerase activity"/>
    <property type="evidence" value="ECO:0007669"/>
    <property type="project" value="UniProtKB-KW"/>
</dbReference>
<keyword evidence="9" id="KW-0949">S-adenosyl-L-methionine</keyword>
<keyword evidence="30" id="KW-1185">Reference proteome</keyword>
<evidence type="ECO:0000259" key="28">
    <source>
        <dbReference type="PROSITE" id="PS51590"/>
    </source>
</evidence>
<dbReference type="NCBIfam" id="TIGR04198">
    <property type="entry name" value="paramyx_RNAcap"/>
    <property type="match status" value="1"/>
</dbReference>
<evidence type="ECO:0000256" key="20">
    <source>
        <dbReference type="ARBA" id="ARBA00024499"/>
    </source>
</evidence>
<evidence type="ECO:0000256" key="7">
    <source>
        <dbReference type="ARBA" id="ARBA00022664"/>
    </source>
</evidence>
<sequence>MEYRISELESHEDFDDEFHYSSSEKPTRLNLKDYNLNSPLLRDIYEKISLFQSGRINTTNNRKLDEFIQKQDKILFPWSTNHQYIGKLFSTIKQENFSWFNKLIEDAHEDSNGTIELVNCYLRYIKAPIKELHNKKDLPTIVKYWGQIFMECVIITIIMNNEGNNYVEQIKKNLQSRNQRSNRNTIYNFPIIGEIMISPFGIIVENQFFCKNFVLMIKDVMGGRIFSYLSTIDRVDNAYTDFDRRCFIEIWTKGDQVLIQFGNQSYDSFKLIEPVANNRLIINAQKIRPEIDMHSEFEIFVEEEISKSESQGNHFPRFVDHILTVNTNIEFQLGVYGFFRMWGHPYICHEEGLEKLHEQVNQNKIIDDDLAQALGSDLAFKVLEKKFNECRKWFVDIDKMSKDDPLYEYVLTNTWPPGKVIAEYGDKFHLLPLTKCFDIPDFVDPTLIYSDKAHSVTKDELVQDLITNRTGPCKTKRVLDTLIHTDYTYWKNFLQEINDNGLEDKWLLIGLKAKERELKIIGRYFALLSWKLREYFVMTELLIKTNFIKLYDGLTMADDLKGVLSKLINRSAFQGTENYESVTIANHIDYSKWNNHQRKESNKYVFRVMGEFVGYPKLFERTHEFFEKSLIYYAGDRSLLRVNGDQIINSTNIRASWNGQKGGLEGLRQKGWSLLNIILLERIARKRNTRIKLLAQGDNQIVCTSFKLSNTREDKVKMHLDEVVLQNKKIMEDIKDGTQRLGLIINQEETMVSSEFLNYGKVPVYRGNVCGLKMKRWSRVNCFSNDNLPNLSNVLSTVSSTALSVSHFSVSPVDPIYNYNFFGNMMKKLLEIFNPCIGDKIIFKNNRLISNIKALYLDPSIGGVCGMNLNRFLIRTFPDPVTESLSFWKIIYDQTRNPLIKRLAANAGNPNVRFGTKIDFKSLIEDPTSLNLPRGLSPLTMLRNEIRTNMLSNVHTIQNEIIKDITLLGNEEEDQLLDFVMSTRPLFPRFISQLKSSTSCGIRDSIVGMYENSKTIRRFFLESLRDDFDEKVIKSELLAISKLDELQELDYMGWCCSSTKADQLRRLSWGTEIVGMTVPHPIELFAVPELKTNCVCNDNGNDIYLTSIVNGIKGHICNERGHLTPYLGSSTSEGTSIISPWEKESKIPFIKRILKIRNAINWFVEPESNLGKSIVNLIEAVTEIEIKLTDKNRRTGSAIHRFSSERQSSGGYSAVSPAFLTRVFTTTDTLGVINTKNYDFMYQSSIIMMQSLLSRPSGYHFEERRTYHSHIKCQECLREIDEITIESGFVYKPRSIHSLISKWIPDLENSWEIKEMRVYPHIKSDEIAYSLLNFQVGVTTGFAFSEMSVKGDESEGFNRLFPNSISSKIIPHEYLNGIVQGIINCASLNCLSRKSLNTLKDPYTAIGGNVITSINRLTNNSQFLSLCKGDNLNYFFLDQPHKVPSSYPLNVHDQVLIIKSVLREMTTERLLERRKRNETVMMFPDIIDTPLETALLLGAESYNILISNVKKRVKIEKLRLIKQQNINFRIHEPVHLPNLSVQPLFINQEIRHVLKFHQLGHQPVLKEITFNDECVGHVNAFEITFRYQREGKISIEVPQISNPLISGLRLFQMATGAHYKLRSIIKHFNIKYKRFLCGGDGSGGITSLLLRMDQSSYGVFNSLLTLEDCSLRGSKPSPPSAVMALGNASQRCLNLTTCWEHPSDLRNQATWEYFKSYSKKNKFDLAIFDMESTSDDDFNQIIGNLDYYMPELISKNGSIIFKTYLKYIIDELTNPLKIISSWFEMTFVCQTEFTSSNSSEVYIVGKKLSRVKITKIIDADCLKNIIKNNYVFSTFEQEFERAKQVRKKDLLRGIHYTLRTPLRTEIEILLNSGGVPNGISHRLSLQLSRSTISTVEIKWELIKIIDHFAFETGKQITTPNIPSDQTLQTVISIYIGILFSLSLDHNHDRQHVFTKMIEKGLRIQITLKKINDFYIPSWDIGSTGKFVPLHSKMALIGSAIRTCERLSDRLQTDQYRSNKSWITENLLLTGIPKLWSLESWDLNHYDIILSNPGDNEIDIQMMSYDL</sequence>
<proteinExistence type="predicted"/>
<dbReference type="EMBL" id="MW491758">
    <property type="protein sequence ID" value="UAU42893.1"/>
    <property type="molecule type" value="Viral_cRNA"/>
</dbReference>
<reference evidence="29" key="1">
    <citation type="journal article" date="2021" name="Viruses">
        <title>Genome Characterization of Bird-Related Rhabdoviruses Circulating in Africa.</title>
        <authorList>
            <person name="Luo D.-S."/>
            <person name="Zhou Z.-J."/>
            <person name="Ge X.-Y."/>
            <person name="Bourhy H."/>
            <person name="Shi Z.-L."/>
            <person name="Grandadam M."/>
            <person name="Dacheux L."/>
        </authorList>
    </citation>
    <scope>NUCLEOTIDE SEQUENCE</scope>
    <source>
        <strain evidence="29">9718RCA</strain>
    </source>
</reference>
<keyword evidence="14" id="KW-0946">Virion</keyword>
<evidence type="ECO:0000313" key="29">
    <source>
        <dbReference type="EMBL" id="UAU42893.1"/>
    </source>
</evidence>
<dbReference type="RefSeq" id="YP_010801028.1">
    <property type="nucleotide sequence ID" value="NC_076936.1"/>
</dbReference>
<evidence type="ECO:0000256" key="11">
    <source>
        <dbReference type="ARBA" id="ARBA00022741"/>
    </source>
</evidence>
<dbReference type="Pfam" id="PF00946">
    <property type="entry name" value="Mononeg_RNA_pol"/>
    <property type="match status" value="1"/>
</dbReference>
<comment type="catalytic activity">
    <reaction evidence="20">
        <text>a 5'-end (5'-triphosphoguanosine)-(2'-O-methyladenylyl)-adenylyl-cytidylyl-adenosine in mRNA + S-adenosyl-L-methionine = a 5'-end (N(7)-methyl 5'-triphosphoguanosine)-(2'-O-methyladenylyl)-adenylyl-cytidylyl-adenosine in mRNA + S-adenosyl-L-homocysteine</text>
        <dbReference type="Rhea" id="RHEA:65440"/>
        <dbReference type="Rhea" id="RHEA-COMP:16798"/>
        <dbReference type="Rhea" id="RHEA-COMP:16801"/>
        <dbReference type="ChEBI" id="CHEBI:57856"/>
        <dbReference type="ChEBI" id="CHEBI:59789"/>
        <dbReference type="ChEBI" id="CHEBI:156482"/>
        <dbReference type="ChEBI" id="CHEBI:156483"/>
    </reaction>
</comment>
<evidence type="ECO:0000256" key="2">
    <source>
        <dbReference type="ARBA" id="ARBA00004328"/>
    </source>
</evidence>
<dbReference type="Pfam" id="PF21081">
    <property type="entry name" value="Methyltrans_Mon_3rd"/>
    <property type="match status" value="1"/>
</dbReference>
<dbReference type="GeneID" id="80539705"/>
<name>A0AAE8XBN1_9RHAB</name>
<dbReference type="Pfam" id="PF14314">
    <property type="entry name" value="Methyltrans_Mon_2nd"/>
    <property type="match status" value="1"/>
</dbReference>
<dbReference type="InterPro" id="IPR048397">
    <property type="entry name" value="Methyltrans_Mon_CD"/>
</dbReference>
<evidence type="ECO:0000256" key="8">
    <source>
        <dbReference type="ARBA" id="ARBA00022679"/>
    </source>
</evidence>
<keyword evidence="17" id="KW-1035">Host cytoplasm</keyword>
<feature type="domain" description="Mononegavirus-type SAM-dependent 2'-O-MTase" evidence="28">
    <location>
        <begin position="1609"/>
        <end position="1804"/>
    </location>
</feature>
<dbReference type="Pfam" id="PF21080">
    <property type="entry name" value="Methyltrans_Mon_1st"/>
    <property type="match status" value="1"/>
</dbReference>
<dbReference type="InterPro" id="IPR039736">
    <property type="entry name" value="L_poly_C"/>
</dbReference>
<dbReference type="GO" id="GO:0004482">
    <property type="term" value="F:mRNA 5'-cap (guanine-N7-)-methyltransferase activity"/>
    <property type="evidence" value="ECO:0007669"/>
    <property type="project" value="InterPro"/>
</dbReference>
<keyword evidence="18" id="KW-0511">Multifunctional enzyme</keyword>
<keyword evidence="11" id="KW-0547">Nucleotide-binding</keyword>
<dbReference type="InterPro" id="IPR048398">
    <property type="entry name" value="Methyltrans_Mon_C"/>
</dbReference>
<keyword evidence="13" id="KW-0067">ATP-binding</keyword>
<dbReference type="Pfam" id="PF14318">
    <property type="entry name" value="Mononeg_mRNAcap"/>
    <property type="match status" value="1"/>
</dbReference>
<keyword evidence="16" id="KW-0506">mRNA capping</keyword>
<dbReference type="PROSITE" id="PS51590">
    <property type="entry name" value="SAM_MT_MNV_L"/>
    <property type="match status" value="1"/>
</dbReference>
<dbReference type="GO" id="GO:0044423">
    <property type="term" value="C:virion component"/>
    <property type="evidence" value="ECO:0007669"/>
    <property type="project" value="UniProtKB-KW"/>
</dbReference>
<keyword evidence="5" id="KW-0696">RNA-directed RNA polymerase</keyword>
<evidence type="ECO:0000256" key="17">
    <source>
        <dbReference type="ARBA" id="ARBA00023200"/>
    </source>
</evidence>
<evidence type="ECO:0000259" key="27">
    <source>
        <dbReference type="PROSITE" id="PS50526"/>
    </source>
</evidence>
<organism evidence="29 30">
    <name type="scientific">Ouango virus</name>
    <dbReference type="NCBI Taxonomy" id="864692"/>
    <lineage>
        <taxon>Viruses</taxon>
        <taxon>Riboviria</taxon>
        <taxon>Orthornavirae</taxon>
        <taxon>Negarnaviricota</taxon>
        <taxon>Haploviricotina</taxon>
        <taxon>Monjiviricetes</taxon>
        <taxon>Mononegavirales</taxon>
        <taxon>Rhabdoviridae</taxon>
        <taxon>Alpharhabdovirinae</taxon>
        <taxon>Sunrhavirus</taxon>
        <taxon>Sunrhavirus ouango</taxon>
    </lineage>
</organism>
<comment type="catalytic activity">
    <reaction evidence="26">
        <text>GTP + H2O = GDP + phosphate + H(+)</text>
        <dbReference type="Rhea" id="RHEA:19669"/>
        <dbReference type="ChEBI" id="CHEBI:15377"/>
        <dbReference type="ChEBI" id="CHEBI:15378"/>
        <dbReference type="ChEBI" id="CHEBI:37565"/>
        <dbReference type="ChEBI" id="CHEBI:43474"/>
        <dbReference type="ChEBI" id="CHEBI:58189"/>
    </reaction>
</comment>
<evidence type="ECO:0000256" key="6">
    <source>
        <dbReference type="ARBA" id="ARBA00022603"/>
    </source>
</evidence>
<evidence type="ECO:0000256" key="5">
    <source>
        <dbReference type="ARBA" id="ARBA00022484"/>
    </source>
</evidence>
<dbReference type="EC" id="2.1.1.375" evidence="21"/>
<keyword evidence="6" id="KW-0489">Methyltransferase</keyword>
<evidence type="ECO:0000256" key="18">
    <source>
        <dbReference type="ARBA" id="ARBA00023268"/>
    </source>
</evidence>
<protein>
    <recommendedName>
        <fullName evidence="23">Replicase</fullName>
        <ecNumber evidence="21">2.1.1.375</ecNumber>
        <ecNumber evidence="3">2.7.7.48</ecNumber>
        <ecNumber evidence="4">2.7.7.88</ecNumber>
    </recommendedName>
    <alternativeName>
        <fullName evidence="22">Transcriptase</fullName>
    </alternativeName>
</protein>
<keyword evidence="15" id="KW-0693">Viral RNA replication</keyword>
<evidence type="ECO:0000256" key="10">
    <source>
        <dbReference type="ARBA" id="ARBA00022695"/>
    </source>
</evidence>
<evidence type="ECO:0000256" key="9">
    <source>
        <dbReference type="ARBA" id="ARBA00022691"/>
    </source>
</evidence>
<dbReference type="PROSITE" id="PS50526">
    <property type="entry name" value="RDRP_SSRNA_NEG_NONSEG"/>
    <property type="match status" value="1"/>
</dbReference>
<accession>A0AAE8XBN1</accession>
<gene>
    <name evidence="29" type="primary">L</name>
</gene>
<dbReference type="InterPro" id="IPR026890">
    <property type="entry name" value="Mononeg_mRNAcap"/>
</dbReference>
<evidence type="ECO:0000256" key="21">
    <source>
        <dbReference type="ARBA" id="ARBA00026099"/>
    </source>
</evidence>
<evidence type="ECO:0000256" key="1">
    <source>
        <dbReference type="ARBA" id="ARBA00004192"/>
    </source>
</evidence>
<dbReference type="GO" id="GO:0030430">
    <property type="term" value="C:host cell cytoplasm"/>
    <property type="evidence" value="ECO:0007669"/>
    <property type="project" value="UniProtKB-SubCell"/>
</dbReference>
<comment type="catalytic activity">
    <reaction evidence="24">
        <text>a 5'-end (5'-triphosphoguanosine)-adenylyl-adenylyl-cytidylyl-adenosine in mRNA + S-adenosyl-L-methionine = a 5'-end (5'-triphosphoguanosine)-(2'-O-methyladenylyl)-adenylyl-cytidylyl-adenosine in mRNA + S-adenosyl-L-homocysteine + H(+)</text>
        <dbReference type="Rhea" id="RHEA:65380"/>
        <dbReference type="Rhea" id="RHEA-COMP:16797"/>
        <dbReference type="Rhea" id="RHEA-COMP:16801"/>
        <dbReference type="ChEBI" id="CHEBI:15378"/>
        <dbReference type="ChEBI" id="CHEBI:57856"/>
        <dbReference type="ChEBI" id="CHEBI:59789"/>
        <dbReference type="ChEBI" id="CHEBI:156482"/>
        <dbReference type="ChEBI" id="CHEBI:156484"/>
    </reaction>
</comment>
<evidence type="ECO:0000256" key="16">
    <source>
        <dbReference type="ARBA" id="ARBA00023042"/>
    </source>
</evidence>
<keyword evidence="10" id="KW-0548">Nucleotidyltransferase</keyword>
<evidence type="ECO:0000256" key="24">
    <source>
        <dbReference type="ARBA" id="ARBA00047332"/>
    </source>
</evidence>
<dbReference type="KEGG" id="vg:80539705"/>
<comment type="subcellular location">
    <subcellularLocation>
        <location evidence="1">Host cytoplasm</location>
    </subcellularLocation>
    <subcellularLocation>
        <location evidence="2">Virion</location>
    </subcellularLocation>
</comment>
<evidence type="ECO:0000256" key="12">
    <source>
        <dbReference type="ARBA" id="ARBA00022801"/>
    </source>
</evidence>
<evidence type="ECO:0000256" key="19">
    <source>
        <dbReference type="ARBA" id="ARBA00024494"/>
    </source>
</evidence>
<evidence type="ECO:0000313" key="30">
    <source>
        <dbReference type="Proteomes" id="UP000829835"/>
    </source>
</evidence>
<evidence type="ECO:0000256" key="26">
    <source>
        <dbReference type="ARBA" id="ARBA00048548"/>
    </source>
</evidence>
<reference evidence="29" key="2">
    <citation type="submission" date="2021-01" db="EMBL/GenBank/DDBJ databases">
        <authorList>
            <person name="Luo D."/>
            <person name="Zhou Z."/>
            <person name="Ge X."/>
            <person name="Shi Z."/>
            <person name="Bourhy H."/>
            <person name="Marc G."/>
            <person name="Dacheux L."/>
        </authorList>
    </citation>
    <scope>NUCLEOTIDE SEQUENCE</scope>
    <source>
        <strain evidence="29">9718RCA</strain>
    </source>
</reference>
<evidence type="ECO:0000256" key="23">
    <source>
        <dbReference type="ARBA" id="ARBA00031012"/>
    </source>
</evidence>
<comment type="catalytic activity">
    <reaction evidence="19">
        <text>a 5'-end triphospho-adenylyl-adenylyl-cytidylyl-adenosine in mRNA + GDP + H(+) = a 5'-end (5'-triphosphoguanosine)-adenylyl-adenylyl-cytidylyl-adenosine in mRNA + diphosphate</text>
        <dbReference type="Rhea" id="RHEA:65436"/>
        <dbReference type="Rhea" id="RHEA-COMP:16797"/>
        <dbReference type="Rhea" id="RHEA-COMP:16799"/>
        <dbReference type="ChEBI" id="CHEBI:15378"/>
        <dbReference type="ChEBI" id="CHEBI:33019"/>
        <dbReference type="ChEBI" id="CHEBI:58189"/>
        <dbReference type="ChEBI" id="CHEBI:156484"/>
        <dbReference type="ChEBI" id="CHEBI:156503"/>
        <dbReference type="EC" id="2.7.7.88"/>
    </reaction>
</comment>
<dbReference type="InterPro" id="IPR039530">
    <property type="entry name" value="L_methyltransferase_rhabdo"/>
</dbReference>
<comment type="catalytic activity">
    <reaction evidence="25">
        <text>a 5'-end (5'-triphosphoguanosine)-adenylyl-adenylyl-cytidylyl-adenosine in mRNA + 2 S-adenosyl-L-methionine = a 5'-end (N(7)-methyl 5'-triphosphoguanosine)-(2'-O-methyladenylyl)-adenylyl-cytidylyl-adenosine in mRNA + 2 S-adenosyl-L-homocysteine + H(+)</text>
        <dbReference type="Rhea" id="RHEA:65376"/>
        <dbReference type="Rhea" id="RHEA-COMP:16797"/>
        <dbReference type="Rhea" id="RHEA-COMP:16798"/>
        <dbReference type="ChEBI" id="CHEBI:15378"/>
        <dbReference type="ChEBI" id="CHEBI:57856"/>
        <dbReference type="ChEBI" id="CHEBI:59789"/>
        <dbReference type="ChEBI" id="CHEBI:156483"/>
        <dbReference type="ChEBI" id="CHEBI:156484"/>
        <dbReference type="EC" id="2.1.1.375"/>
    </reaction>
</comment>
<dbReference type="InterPro" id="IPR014023">
    <property type="entry name" value="Mononeg_RNA_pol_cat"/>
</dbReference>
<evidence type="ECO:0000256" key="22">
    <source>
        <dbReference type="ARBA" id="ARBA00030436"/>
    </source>
</evidence>
<dbReference type="InterPro" id="IPR025786">
    <property type="entry name" value="Mononega_L_MeTrfase"/>
</dbReference>
<dbReference type="GO" id="GO:0016787">
    <property type="term" value="F:hydrolase activity"/>
    <property type="evidence" value="ECO:0007669"/>
    <property type="project" value="UniProtKB-KW"/>
</dbReference>
<evidence type="ECO:0000256" key="3">
    <source>
        <dbReference type="ARBA" id="ARBA00012494"/>
    </source>
</evidence>
<dbReference type="EC" id="2.7.7.88" evidence="4"/>
<keyword evidence="7" id="KW-0507">mRNA processing</keyword>
<dbReference type="GO" id="GO:0005524">
    <property type="term" value="F:ATP binding"/>
    <property type="evidence" value="ECO:0007669"/>
    <property type="project" value="UniProtKB-KW"/>
</dbReference>
<evidence type="ECO:0000256" key="25">
    <source>
        <dbReference type="ARBA" id="ARBA00047370"/>
    </source>
</evidence>
<dbReference type="EC" id="2.7.7.48" evidence="3"/>
<evidence type="ECO:0000256" key="15">
    <source>
        <dbReference type="ARBA" id="ARBA00022953"/>
    </source>
</evidence>
<evidence type="ECO:0000256" key="13">
    <source>
        <dbReference type="ARBA" id="ARBA00022840"/>
    </source>
</evidence>
<feature type="domain" description="RdRp catalytic" evidence="27">
    <location>
        <begin position="582"/>
        <end position="767"/>
    </location>
</feature>
<keyword evidence="8" id="KW-0808">Transferase</keyword>
<keyword evidence="12" id="KW-0378">Hydrolase</keyword>
<evidence type="ECO:0000256" key="14">
    <source>
        <dbReference type="ARBA" id="ARBA00022844"/>
    </source>
</evidence>
<evidence type="ECO:0000256" key="4">
    <source>
        <dbReference type="ARBA" id="ARBA00012582"/>
    </source>
</evidence>